<keyword evidence="5 7" id="KW-0456">Lyase</keyword>
<dbReference type="InterPro" id="IPR018089">
    <property type="entry name" value="OMPdecase_AS"/>
</dbReference>
<evidence type="ECO:0000256" key="4">
    <source>
        <dbReference type="ARBA" id="ARBA00022975"/>
    </source>
</evidence>
<comment type="pathway">
    <text evidence="1 7">Pyrimidine metabolism; UMP biosynthesis via de novo pathway; UMP from orotate: step 2/2.</text>
</comment>
<dbReference type="PANTHER" id="PTHR43375">
    <property type="entry name" value="OROTIDINE 5'-PHOSPHATE DECARBOXYLASE"/>
    <property type="match status" value="1"/>
</dbReference>
<dbReference type="SMART" id="SM00934">
    <property type="entry name" value="OMPdecase"/>
    <property type="match status" value="1"/>
</dbReference>
<dbReference type="Proteomes" id="UP000596739">
    <property type="component" value="Unassembled WGS sequence"/>
</dbReference>
<feature type="active site" description="Proton donor" evidence="7">
    <location>
        <position position="100"/>
    </location>
</feature>
<accession>A0ABS1EWD7</accession>
<evidence type="ECO:0000259" key="8">
    <source>
        <dbReference type="SMART" id="SM00934"/>
    </source>
</evidence>
<dbReference type="HAMAP" id="MF_01215">
    <property type="entry name" value="OMPdecase_type2"/>
    <property type="match status" value="1"/>
</dbReference>
<comment type="catalytic activity">
    <reaction evidence="6 7">
        <text>orotidine 5'-phosphate + H(+) = UMP + CO2</text>
        <dbReference type="Rhea" id="RHEA:11596"/>
        <dbReference type="ChEBI" id="CHEBI:15378"/>
        <dbReference type="ChEBI" id="CHEBI:16526"/>
        <dbReference type="ChEBI" id="CHEBI:57538"/>
        <dbReference type="ChEBI" id="CHEBI:57865"/>
        <dbReference type="EC" id="4.1.1.23"/>
    </reaction>
</comment>
<dbReference type="InterPro" id="IPR011060">
    <property type="entry name" value="RibuloseP-bd_barrel"/>
</dbReference>
<feature type="domain" description="Orotidine 5'-phosphate decarboxylase" evidence="8">
    <location>
        <begin position="18"/>
        <end position="269"/>
    </location>
</feature>
<evidence type="ECO:0000313" key="10">
    <source>
        <dbReference type="Proteomes" id="UP000596739"/>
    </source>
</evidence>
<dbReference type="SUPFAM" id="SSF51366">
    <property type="entry name" value="Ribulose-phoshate binding barrel"/>
    <property type="match status" value="1"/>
</dbReference>
<reference evidence="10" key="1">
    <citation type="submission" date="2021-01" db="EMBL/GenBank/DDBJ databases">
        <title>Genome public.</title>
        <authorList>
            <person name="Liu C."/>
            <person name="Sun Q."/>
        </authorList>
    </citation>
    <scope>NUCLEOTIDE SEQUENCE [LARGE SCALE GENOMIC DNA]</scope>
    <source>
        <strain evidence="10">YIM B02505</strain>
    </source>
</reference>
<dbReference type="InterPro" id="IPR001754">
    <property type="entry name" value="OMPdeCOase_dom"/>
</dbReference>
<name>A0ABS1EWD7_9CLOT</name>
<evidence type="ECO:0000256" key="1">
    <source>
        <dbReference type="ARBA" id="ARBA00004861"/>
    </source>
</evidence>
<dbReference type="InterPro" id="IPR011995">
    <property type="entry name" value="OMPdecase_type-2"/>
</dbReference>
<dbReference type="InterPro" id="IPR013785">
    <property type="entry name" value="Aldolase_TIM"/>
</dbReference>
<dbReference type="PROSITE" id="PS00156">
    <property type="entry name" value="OMPDECASE"/>
    <property type="match status" value="1"/>
</dbReference>
<dbReference type="Gene3D" id="3.20.20.70">
    <property type="entry name" value="Aldolase class I"/>
    <property type="match status" value="1"/>
</dbReference>
<comment type="similarity">
    <text evidence="2 7">Belongs to the OMP decarboxylase family. Type 2 subfamily.</text>
</comment>
<keyword evidence="10" id="KW-1185">Reference proteome</keyword>
<proteinExistence type="inferred from homology"/>
<evidence type="ECO:0000256" key="6">
    <source>
        <dbReference type="ARBA" id="ARBA00049157"/>
    </source>
</evidence>
<dbReference type="NCBIfam" id="TIGR02127">
    <property type="entry name" value="pyrF_sub2"/>
    <property type="match status" value="1"/>
</dbReference>
<comment type="caution">
    <text evidence="9">The sequence shown here is derived from an EMBL/GenBank/DDBJ whole genome shotgun (WGS) entry which is preliminary data.</text>
</comment>
<sequence>MSNQIVDKLYEKVEKNGVVCVGLDTDISYIPKQLLSKFANIEDAIFEYNRRIIDATFDVAACFKLQIAYYEALGIPGLVAYSKTLKYLREKELITIADIKRGDIAATAKMYAKAHFTGEFESDFITLNPYMGMDSIEPYLPYLEKHNKGIFTLVKTSNSGSGDIQDCTIEGKNEVYEHVGSMIETLGKDYIGDSGYSSLGVVVGCTHREQAKKLRKSLAASYFLIPGYGAQGGSAEDVALSLKSGNGGVVNSSRKILLAYKEEENFVNFEDSARKETIRMRDDIKRAVLDLEGKNEGKL</sequence>
<organism evidence="9 10">
    <name type="scientific">Clostridium yunnanense</name>
    <dbReference type="NCBI Taxonomy" id="2800325"/>
    <lineage>
        <taxon>Bacteria</taxon>
        <taxon>Bacillati</taxon>
        <taxon>Bacillota</taxon>
        <taxon>Clostridia</taxon>
        <taxon>Eubacteriales</taxon>
        <taxon>Clostridiaceae</taxon>
        <taxon>Clostridium</taxon>
    </lineage>
</organism>
<evidence type="ECO:0000313" key="9">
    <source>
        <dbReference type="EMBL" id="MBK1813658.1"/>
    </source>
</evidence>
<gene>
    <name evidence="7 9" type="primary">pyrF</name>
    <name evidence="9" type="ORF">JHL18_23870</name>
</gene>
<dbReference type="Pfam" id="PF00215">
    <property type="entry name" value="OMPdecase"/>
    <property type="match status" value="1"/>
</dbReference>
<dbReference type="EMBL" id="JAENHN010000066">
    <property type="protein sequence ID" value="MBK1813658.1"/>
    <property type="molecule type" value="Genomic_DNA"/>
</dbReference>
<dbReference type="PANTHER" id="PTHR43375:SF1">
    <property type="entry name" value="OROTIDINE 5'-PHOSPHATE DECARBOXYLASE"/>
    <property type="match status" value="1"/>
</dbReference>
<keyword evidence="3 7" id="KW-0210">Decarboxylase</keyword>
<dbReference type="GO" id="GO:0004590">
    <property type="term" value="F:orotidine-5'-phosphate decarboxylase activity"/>
    <property type="evidence" value="ECO:0007669"/>
    <property type="project" value="UniProtKB-EC"/>
</dbReference>
<dbReference type="CDD" id="cd04725">
    <property type="entry name" value="OMP_decarboxylase_like"/>
    <property type="match status" value="1"/>
</dbReference>
<protein>
    <recommendedName>
        <fullName evidence="7">Orotidine 5'-phosphate decarboxylase</fullName>
        <ecNumber evidence="7">4.1.1.23</ecNumber>
    </recommendedName>
    <alternativeName>
        <fullName evidence="7">OMP decarboxylase</fullName>
        <shortName evidence="7">OMPDCase</shortName>
        <shortName evidence="7">OMPdecase</shortName>
    </alternativeName>
</protein>
<evidence type="ECO:0000256" key="7">
    <source>
        <dbReference type="HAMAP-Rule" id="MF_01215"/>
    </source>
</evidence>
<evidence type="ECO:0000256" key="2">
    <source>
        <dbReference type="ARBA" id="ARBA00008847"/>
    </source>
</evidence>
<dbReference type="EC" id="4.1.1.23" evidence="7"/>
<keyword evidence="4 7" id="KW-0665">Pyrimidine biosynthesis</keyword>
<evidence type="ECO:0000256" key="3">
    <source>
        <dbReference type="ARBA" id="ARBA00022793"/>
    </source>
</evidence>
<dbReference type="RefSeq" id="WP_200274009.1">
    <property type="nucleotide sequence ID" value="NZ_JAENHN010000066.1"/>
</dbReference>
<evidence type="ECO:0000256" key="5">
    <source>
        <dbReference type="ARBA" id="ARBA00023239"/>
    </source>
</evidence>